<keyword evidence="7" id="KW-1185">Reference proteome</keyword>
<evidence type="ECO:0000256" key="2">
    <source>
        <dbReference type="ARBA" id="ARBA00022448"/>
    </source>
</evidence>
<evidence type="ECO:0000259" key="5">
    <source>
        <dbReference type="PROSITE" id="PS50893"/>
    </source>
</evidence>
<proteinExistence type="inferred from homology"/>
<sequence>MTLAIETIDLTHRYNKKLVALDRLNLRVEQGCIYGFIGPNGAGKTTTLRILAGLLSPTKGEVRLLGERLTTRAAQRLVGYMPDFFGVYDDLRVWEYLDFFARCYGLRGARLRQVVDELLDLVDLAGKRDAFVQTLSRGMQQRLCLAHALVHDPPVLLLDEPASGLDPRARVELRELLRTLRDMGKTIMLSSHILSELAEVCDAIGIIDHGRMIISGPLAEVQQQLATGARARLRIARESDVVLALALLQRHPLVSAASAAAADPRALMIDFSEPLNEEQCAAILAELVNAGVAVSEFSARSENLEELFLRLTATTGQTNS</sequence>
<protein>
    <submittedName>
        <fullName evidence="6">ABC transporter</fullName>
    </submittedName>
</protein>
<dbReference type="SMART" id="SM00382">
    <property type="entry name" value="AAA"/>
    <property type="match status" value="1"/>
</dbReference>
<comment type="caution">
    <text evidence="6">The sequence shown here is derived from an EMBL/GenBank/DDBJ whole genome shotgun (WGS) entry which is preliminary data.</text>
</comment>
<name>A0A178M882_9CHLR</name>
<dbReference type="Gene3D" id="3.40.50.300">
    <property type="entry name" value="P-loop containing nucleotide triphosphate hydrolases"/>
    <property type="match status" value="1"/>
</dbReference>
<dbReference type="Proteomes" id="UP000078287">
    <property type="component" value="Unassembled WGS sequence"/>
</dbReference>
<reference evidence="6 7" key="1">
    <citation type="submission" date="2016-04" db="EMBL/GenBank/DDBJ databases">
        <title>Chloroflexus islandicus sp. nov., a thermophilic filamentous anoxygenic phototrophic bacterium from geyser Strokkur (Iceland).</title>
        <authorList>
            <person name="Gaisin V.A."/>
            <person name="Kalashnikov A.M."/>
            <person name="Sukhacheva M.V."/>
            <person name="Grouzdev D.S."/>
            <person name="Ivanov T.M."/>
            <person name="Kuznetsov B."/>
            <person name="Gorlenko V.M."/>
        </authorList>
    </citation>
    <scope>NUCLEOTIDE SEQUENCE [LARGE SCALE GENOMIC DNA]</scope>
    <source>
        <strain evidence="7">isl-2</strain>
    </source>
</reference>
<keyword evidence="4" id="KW-0067">ATP-binding</keyword>
<dbReference type="Pfam" id="PF00005">
    <property type="entry name" value="ABC_tran"/>
    <property type="match status" value="1"/>
</dbReference>
<evidence type="ECO:0000313" key="6">
    <source>
        <dbReference type="EMBL" id="OAN44991.1"/>
    </source>
</evidence>
<dbReference type="GO" id="GO:0005524">
    <property type="term" value="F:ATP binding"/>
    <property type="evidence" value="ECO:0007669"/>
    <property type="project" value="UniProtKB-KW"/>
</dbReference>
<organism evidence="6 7">
    <name type="scientific">Chloroflexus islandicus</name>
    <dbReference type="NCBI Taxonomy" id="1707952"/>
    <lineage>
        <taxon>Bacteria</taxon>
        <taxon>Bacillati</taxon>
        <taxon>Chloroflexota</taxon>
        <taxon>Chloroflexia</taxon>
        <taxon>Chloroflexales</taxon>
        <taxon>Chloroflexineae</taxon>
        <taxon>Chloroflexaceae</taxon>
        <taxon>Chloroflexus</taxon>
    </lineage>
</organism>
<dbReference type="SUPFAM" id="SSF52540">
    <property type="entry name" value="P-loop containing nucleoside triphosphate hydrolases"/>
    <property type="match status" value="1"/>
</dbReference>
<dbReference type="PROSITE" id="PS50893">
    <property type="entry name" value="ABC_TRANSPORTER_2"/>
    <property type="match status" value="1"/>
</dbReference>
<dbReference type="EMBL" id="LWQS01000060">
    <property type="protein sequence ID" value="OAN44991.1"/>
    <property type="molecule type" value="Genomic_DNA"/>
</dbReference>
<comment type="similarity">
    <text evidence="1">Belongs to the ABC transporter superfamily.</text>
</comment>
<dbReference type="PANTHER" id="PTHR43335">
    <property type="entry name" value="ABC TRANSPORTER, ATP-BINDING PROTEIN"/>
    <property type="match status" value="1"/>
</dbReference>
<keyword evidence="3" id="KW-0547">Nucleotide-binding</keyword>
<dbReference type="AlphaFoldDB" id="A0A178M882"/>
<dbReference type="STRING" id="1707952.A6A03_02215"/>
<dbReference type="InterPro" id="IPR003593">
    <property type="entry name" value="AAA+_ATPase"/>
</dbReference>
<dbReference type="PANTHER" id="PTHR43335:SF3">
    <property type="entry name" value="ABC TRANSPORTER"/>
    <property type="match status" value="1"/>
</dbReference>
<gene>
    <name evidence="6" type="ORF">A6A03_02215</name>
</gene>
<dbReference type="InterPro" id="IPR003439">
    <property type="entry name" value="ABC_transporter-like_ATP-bd"/>
</dbReference>
<dbReference type="InterPro" id="IPR027417">
    <property type="entry name" value="P-loop_NTPase"/>
</dbReference>
<evidence type="ECO:0000256" key="3">
    <source>
        <dbReference type="ARBA" id="ARBA00022741"/>
    </source>
</evidence>
<dbReference type="RefSeq" id="WP_066788259.1">
    <property type="nucleotide sequence ID" value="NZ_LWQS01000060.1"/>
</dbReference>
<dbReference type="OrthoDB" id="9775135at2"/>
<feature type="domain" description="ABC transporter" evidence="5">
    <location>
        <begin position="5"/>
        <end position="234"/>
    </location>
</feature>
<evidence type="ECO:0000256" key="4">
    <source>
        <dbReference type="ARBA" id="ARBA00022840"/>
    </source>
</evidence>
<dbReference type="CDD" id="cd03230">
    <property type="entry name" value="ABC_DR_subfamily_A"/>
    <property type="match status" value="1"/>
</dbReference>
<accession>A0A178M882</accession>
<dbReference type="GO" id="GO:0016887">
    <property type="term" value="F:ATP hydrolysis activity"/>
    <property type="evidence" value="ECO:0007669"/>
    <property type="project" value="InterPro"/>
</dbReference>
<evidence type="ECO:0000313" key="7">
    <source>
        <dbReference type="Proteomes" id="UP000078287"/>
    </source>
</evidence>
<evidence type="ECO:0000256" key="1">
    <source>
        <dbReference type="ARBA" id="ARBA00005417"/>
    </source>
</evidence>
<keyword evidence="2" id="KW-0813">Transport</keyword>